<organism evidence="3 4">
    <name type="scientific">Pleomassaria siparia CBS 279.74</name>
    <dbReference type="NCBI Taxonomy" id="1314801"/>
    <lineage>
        <taxon>Eukaryota</taxon>
        <taxon>Fungi</taxon>
        <taxon>Dikarya</taxon>
        <taxon>Ascomycota</taxon>
        <taxon>Pezizomycotina</taxon>
        <taxon>Dothideomycetes</taxon>
        <taxon>Pleosporomycetidae</taxon>
        <taxon>Pleosporales</taxon>
        <taxon>Pleomassariaceae</taxon>
        <taxon>Pleomassaria</taxon>
    </lineage>
</organism>
<keyword evidence="4" id="KW-1185">Reference proteome</keyword>
<gene>
    <name evidence="3" type="ORF">K504DRAFT_382015</name>
</gene>
<name>A0A6G1K644_9PLEO</name>
<feature type="domain" description="C2H2-type" evidence="2">
    <location>
        <begin position="383"/>
        <end position="404"/>
    </location>
</feature>
<feature type="region of interest" description="Disordered" evidence="1">
    <location>
        <begin position="151"/>
        <end position="171"/>
    </location>
</feature>
<reference evidence="3" key="1">
    <citation type="journal article" date="2020" name="Stud. Mycol.">
        <title>101 Dothideomycetes genomes: a test case for predicting lifestyles and emergence of pathogens.</title>
        <authorList>
            <person name="Haridas S."/>
            <person name="Albert R."/>
            <person name="Binder M."/>
            <person name="Bloem J."/>
            <person name="Labutti K."/>
            <person name="Salamov A."/>
            <person name="Andreopoulos B."/>
            <person name="Baker S."/>
            <person name="Barry K."/>
            <person name="Bills G."/>
            <person name="Bluhm B."/>
            <person name="Cannon C."/>
            <person name="Castanera R."/>
            <person name="Culley D."/>
            <person name="Daum C."/>
            <person name="Ezra D."/>
            <person name="Gonzalez J."/>
            <person name="Henrissat B."/>
            <person name="Kuo A."/>
            <person name="Liang C."/>
            <person name="Lipzen A."/>
            <person name="Lutzoni F."/>
            <person name="Magnuson J."/>
            <person name="Mondo S."/>
            <person name="Nolan M."/>
            <person name="Ohm R."/>
            <person name="Pangilinan J."/>
            <person name="Park H.-J."/>
            <person name="Ramirez L."/>
            <person name="Alfaro M."/>
            <person name="Sun H."/>
            <person name="Tritt A."/>
            <person name="Yoshinaga Y."/>
            <person name="Zwiers L.-H."/>
            <person name="Turgeon B."/>
            <person name="Goodwin S."/>
            <person name="Spatafora J."/>
            <person name="Crous P."/>
            <person name="Grigoriev I."/>
        </authorList>
    </citation>
    <scope>NUCLEOTIDE SEQUENCE</scope>
    <source>
        <strain evidence="3">CBS 279.74</strain>
    </source>
</reference>
<dbReference type="AlphaFoldDB" id="A0A6G1K644"/>
<sequence>MDVSRLPTAESSLGSVELWQQDASFEIEHRHSGILARLLQGCLSLFSSLMDNSSCSSTLPKTAERMLFRSLATLRLWADGHSIFTGSLDQLLGQSKRLQHTTLATLNGLCKVLLNKLSKVILFDSEEARLSLLRDTNAQVFFEQTKWILDESSSDSGSDSSEDDNDDNDDNRIIDIVSDIKNYTQCLVELNAALEYPATDPYLEDNETSTRRSKKHHAYDYYTGLLVEKFPSASPDVVTCLGKANWDRYQRMQLERSNNLNASNIRTLYEAVSFVAKSHLDSSEFQDSGLGTSIPAQTSAYAATISSFMSSISDGKHIHVPPLPAEAKNGEPFECCACAKYIQATTNRAWMCVFPTLNLNIINPCRKHLYMDLQPYTCFYSGCNFCGHAFSGRQLWSDHLELDHGLGPGWKDHQCSLCTEPTGTGKRQVLNHYARHMEDIALATLPSDIYSEAESE</sequence>
<dbReference type="PANTHER" id="PTHR35391:SF5">
    <property type="entry name" value="DUF6590 DOMAIN-CONTAINING PROTEIN"/>
    <property type="match status" value="1"/>
</dbReference>
<dbReference type="Proteomes" id="UP000799428">
    <property type="component" value="Unassembled WGS sequence"/>
</dbReference>
<accession>A0A6G1K644</accession>
<proteinExistence type="predicted"/>
<dbReference type="EMBL" id="MU005772">
    <property type="protein sequence ID" value="KAF2708356.1"/>
    <property type="molecule type" value="Genomic_DNA"/>
</dbReference>
<feature type="compositionally biased region" description="Acidic residues" evidence="1">
    <location>
        <begin position="160"/>
        <end position="169"/>
    </location>
</feature>
<evidence type="ECO:0000313" key="4">
    <source>
        <dbReference type="Proteomes" id="UP000799428"/>
    </source>
</evidence>
<dbReference type="PANTHER" id="PTHR35391">
    <property type="entry name" value="C2H2-TYPE DOMAIN-CONTAINING PROTEIN-RELATED"/>
    <property type="match status" value="1"/>
</dbReference>
<protein>
    <recommendedName>
        <fullName evidence="2">C2H2-type domain-containing protein</fullName>
    </recommendedName>
</protein>
<feature type="non-terminal residue" evidence="3">
    <location>
        <position position="456"/>
    </location>
</feature>
<dbReference type="InterPro" id="IPR013087">
    <property type="entry name" value="Znf_C2H2_type"/>
</dbReference>
<evidence type="ECO:0000259" key="2">
    <source>
        <dbReference type="PROSITE" id="PS00028"/>
    </source>
</evidence>
<dbReference type="PROSITE" id="PS00028">
    <property type="entry name" value="ZINC_FINGER_C2H2_1"/>
    <property type="match status" value="1"/>
</dbReference>
<evidence type="ECO:0000313" key="3">
    <source>
        <dbReference type="EMBL" id="KAF2708356.1"/>
    </source>
</evidence>
<dbReference type="OrthoDB" id="20872at2759"/>
<evidence type="ECO:0000256" key="1">
    <source>
        <dbReference type="SAM" id="MobiDB-lite"/>
    </source>
</evidence>